<gene>
    <name evidence="1" type="ORF">NBRC111894_4447</name>
</gene>
<dbReference type="AlphaFoldDB" id="A0A4Y1ZIZ0"/>
<accession>A0A4Y1ZIZ0</accession>
<comment type="caution">
    <text evidence="1">The sequence shown here is derived from an EMBL/GenBank/DDBJ whole genome shotgun (WGS) entry which is preliminary data.</text>
</comment>
<protein>
    <submittedName>
        <fullName evidence="1">Uncharacterized protein</fullName>
    </submittedName>
</protein>
<evidence type="ECO:0000313" key="2">
    <source>
        <dbReference type="Proteomes" id="UP000319716"/>
    </source>
</evidence>
<proteinExistence type="predicted"/>
<dbReference type="EMBL" id="BEXB01000068">
    <property type="protein sequence ID" value="GAY78893.1"/>
    <property type="molecule type" value="Genomic_DNA"/>
</dbReference>
<dbReference type="Proteomes" id="UP000319716">
    <property type="component" value="Unassembled WGS sequence"/>
</dbReference>
<name>A0A4Y1ZIZ0_9BACL</name>
<evidence type="ECO:0000313" key="1">
    <source>
        <dbReference type="EMBL" id="GAY78893.1"/>
    </source>
</evidence>
<sequence>MYYLHRTFHSPECKKIVIIEGFFKENALTFFVFVVYDK</sequence>
<reference evidence="1 2" key="1">
    <citation type="submission" date="2017-11" db="EMBL/GenBank/DDBJ databases">
        <title>Draft Genome Sequence of Sporolactobacillus inulinus NBRC 111894 Isolated from Koso, a Japanese Sugar-Vegetable Fermented Beverage.</title>
        <authorList>
            <person name="Chiou T.Y."/>
            <person name="Oshima K."/>
            <person name="Suda W."/>
            <person name="Hattori M."/>
            <person name="Takahashi T."/>
        </authorList>
    </citation>
    <scope>NUCLEOTIDE SEQUENCE [LARGE SCALE GENOMIC DNA]</scope>
    <source>
        <strain evidence="1 2">NBRC111894</strain>
    </source>
</reference>
<organism evidence="1 2">
    <name type="scientific">Sporolactobacillus inulinus</name>
    <dbReference type="NCBI Taxonomy" id="2078"/>
    <lineage>
        <taxon>Bacteria</taxon>
        <taxon>Bacillati</taxon>
        <taxon>Bacillota</taxon>
        <taxon>Bacilli</taxon>
        <taxon>Bacillales</taxon>
        <taxon>Sporolactobacillaceae</taxon>
        <taxon>Sporolactobacillus</taxon>
    </lineage>
</organism>